<dbReference type="GO" id="GO:0000166">
    <property type="term" value="F:nucleotide binding"/>
    <property type="evidence" value="ECO:0007669"/>
    <property type="project" value="InterPro"/>
</dbReference>
<feature type="region of interest" description="Disordered" evidence="1">
    <location>
        <begin position="627"/>
        <end position="650"/>
    </location>
</feature>
<dbReference type="OrthoDB" id="206480at2157"/>
<dbReference type="Pfam" id="PF24363">
    <property type="entry name" value="DUF7519"/>
    <property type="match status" value="1"/>
</dbReference>
<feature type="transmembrane region" description="Helical" evidence="2">
    <location>
        <begin position="507"/>
        <end position="525"/>
    </location>
</feature>
<dbReference type="InterPro" id="IPR055941">
    <property type="entry name" value="DUF7519"/>
</dbReference>
<feature type="transmembrane region" description="Helical" evidence="2">
    <location>
        <begin position="160"/>
        <end position="179"/>
    </location>
</feature>
<feature type="transmembrane region" description="Helical" evidence="2">
    <location>
        <begin position="257"/>
        <end position="280"/>
    </location>
</feature>
<feature type="transmembrane region" description="Helical" evidence="2">
    <location>
        <begin position="444"/>
        <end position="461"/>
    </location>
</feature>
<dbReference type="AlphaFoldDB" id="L9ZYD0"/>
<keyword evidence="2" id="KW-0472">Membrane</keyword>
<accession>L9ZYD0</accession>
<keyword evidence="4" id="KW-1185">Reference proteome</keyword>
<feature type="transmembrane region" description="Helical" evidence="2">
    <location>
        <begin position="129"/>
        <end position="153"/>
    </location>
</feature>
<evidence type="ECO:0000256" key="1">
    <source>
        <dbReference type="SAM" id="MobiDB-lite"/>
    </source>
</evidence>
<feature type="region of interest" description="Disordered" evidence="1">
    <location>
        <begin position="1"/>
        <end position="38"/>
    </location>
</feature>
<feature type="transmembrane region" description="Helical" evidence="2">
    <location>
        <begin position="95"/>
        <end position="117"/>
    </location>
</feature>
<dbReference type="STRING" id="1227493.C483_09826"/>
<organism evidence="3 4">
    <name type="scientific">Natrialba hulunbeirensis JCM 10989</name>
    <dbReference type="NCBI Taxonomy" id="1227493"/>
    <lineage>
        <taxon>Archaea</taxon>
        <taxon>Methanobacteriati</taxon>
        <taxon>Methanobacteriota</taxon>
        <taxon>Stenosarchaea group</taxon>
        <taxon>Halobacteria</taxon>
        <taxon>Halobacteriales</taxon>
        <taxon>Natrialbaceae</taxon>
        <taxon>Natrialba</taxon>
    </lineage>
</organism>
<evidence type="ECO:0000313" key="4">
    <source>
        <dbReference type="Proteomes" id="UP000011519"/>
    </source>
</evidence>
<feature type="transmembrane region" description="Helical" evidence="2">
    <location>
        <begin position="531"/>
        <end position="554"/>
    </location>
</feature>
<evidence type="ECO:0000256" key="2">
    <source>
        <dbReference type="SAM" id="Phobius"/>
    </source>
</evidence>
<feature type="transmembrane region" description="Helical" evidence="2">
    <location>
        <begin position="408"/>
        <end position="432"/>
    </location>
</feature>
<feature type="transmembrane region" description="Helical" evidence="2">
    <location>
        <begin position="467"/>
        <end position="487"/>
    </location>
</feature>
<keyword evidence="2" id="KW-1133">Transmembrane helix</keyword>
<dbReference type="InterPro" id="IPR010995">
    <property type="entry name" value="DNA_repair_Rad51/TF_NusA_a-hlx"/>
</dbReference>
<dbReference type="Pfam" id="PF14520">
    <property type="entry name" value="HHH_5"/>
    <property type="match status" value="1"/>
</dbReference>
<dbReference type="RefSeq" id="WP_006653168.1">
    <property type="nucleotide sequence ID" value="NZ_AOIM01000031.1"/>
</dbReference>
<dbReference type="Proteomes" id="UP000011519">
    <property type="component" value="Unassembled WGS sequence"/>
</dbReference>
<dbReference type="Gene3D" id="1.10.150.20">
    <property type="entry name" value="5' to 3' exonuclease, C-terminal subdomain"/>
    <property type="match status" value="1"/>
</dbReference>
<feature type="transmembrane region" description="Helical" evidence="2">
    <location>
        <begin position="341"/>
        <end position="362"/>
    </location>
</feature>
<keyword evidence="2" id="KW-0812">Transmembrane</keyword>
<feature type="compositionally biased region" description="Basic and acidic residues" evidence="1">
    <location>
        <begin position="1"/>
        <end position="19"/>
    </location>
</feature>
<sequence length="650" mass="66128">MATERPREHEHERRERRPPETGTMSATEPVGSIRESETVSAPTTSAVAMAAVLVGSIVLAAEIGLVGPALLAIVSGAILTATVTATKRRTPGGRAVGSILAVFAALGLAGALGLTLATSGDPMALETRYRAGIILSIAAAAFGATATATGAVGNRAVRSTLPVVLVTPFPLALVAAAYFDPLRAFLPGVPEVGEGWSSTAVLDSLLWPDELAAGVLSFAALLIGLLWLTTFIVPRLPIVELLPRDRRAAAEQRIDRLASWTGMGGFLLLMGTVIASGIALHAREEEAAYAVEAYGYLEATVIPVAMHPVARFVVLGGIAALCVAALLSRLPDLHRLRRSRVLRLVPVFTGGVLVAALVALGYPSVFDRWIRPVLESMAAAGDGVPLPGGMGTIPPDELLSVGSPPEGVAIAAVAMIGVIGTISALACCIWLLGSLQLLSDRGAPGTLAASALVAGAILAALTGASTLVVGGVVVCAIVAWDASLYGVSVTEELGRGVDARRPALTHAIGTALVGAIGIGIALGLAELGSRLTIQSGVTIVVTLVVALLATFIVLKRRAVASASSSSASEISRLPIAAGTMPGVDPDEARALKSAGFETIGDVQTATRAELADIDGLDGETVEALTGDLSAAGVTSANNSSDSNGREQQQH</sequence>
<reference evidence="3 4" key="1">
    <citation type="journal article" date="2014" name="PLoS Genet.">
        <title>Phylogenetically driven sequencing of extremely halophilic archaea reveals strategies for static and dynamic osmo-response.</title>
        <authorList>
            <person name="Becker E.A."/>
            <person name="Seitzer P.M."/>
            <person name="Tritt A."/>
            <person name="Larsen D."/>
            <person name="Krusor M."/>
            <person name="Yao A.I."/>
            <person name="Wu D."/>
            <person name="Madern D."/>
            <person name="Eisen J.A."/>
            <person name="Darling A.E."/>
            <person name="Facciotti M.T."/>
        </authorList>
    </citation>
    <scope>NUCLEOTIDE SEQUENCE [LARGE SCALE GENOMIC DNA]</scope>
    <source>
        <strain evidence="3 4">JCM 10989</strain>
    </source>
</reference>
<dbReference type="EMBL" id="AOIM01000031">
    <property type="protein sequence ID" value="ELY91329.1"/>
    <property type="molecule type" value="Genomic_DNA"/>
</dbReference>
<evidence type="ECO:0008006" key="5">
    <source>
        <dbReference type="Google" id="ProtNLM"/>
    </source>
</evidence>
<feature type="transmembrane region" description="Helical" evidence="2">
    <location>
        <begin position="309"/>
        <end position="329"/>
    </location>
</feature>
<feature type="compositionally biased region" description="Polar residues" evidence="1">
    <location>
        <begin position="632"/>
        <end position="642"/>
    </location>
</feature>
<comment type="caution">
    <text evidence="3">The sequence shown here is derived from an EMBL/GenBank/DDBJ whole genome shotgun (WGS) entry which is preliminary data.</text>
</comment>
<dbReference type="SUPFAM" id="SSF47794">
    <property type="entry name" value="Rad51 N-terminal domain-like"/>
    <property type="match status" value="1"/>
</dbReference>
<gene>
    <name evidence="3" type="ORF">C483_09826</name>
</gene>
<dbReference type="PATRIC" id="fig|1227493.4.peg.1951"/>
<protein>
    <recommendedName>
        <fullName evidence="5">Helix-hairpin-helix domain-containing protein</fullName>
    </recommendedName>
</protein>
<proteinExistence type="predicted"/>
<name>L9ZYD0_9EURY</name>
<feature type="transmembrane region" description="Helical" evidence="2">
    <location>
        <begin position="211"/>
        <end position="236"/>
    </location>
</feature>
<evidence type="ECO:0000313" key="3">
    <source>
        <dbReference type="EMBL" id="ELY91329.1"/>
    </source>
</evidence>